<dbReference type="Proteomes" id="UP000657918">
    <property type="component" value="Unassembled WGS sequence"/>
</dbReference>
<accession>A0A835N5T0</accession>
<name>A0A835N5T0_9ROSI</name>
<gene>
    <name evidence="1" type="ORF">SADUNF_Sadunf02G0033100</name>
</gene>
<sequence>MADELVDSVEATRFNSAKRQRFSSIAPFYPSFSRLEVLSADKTGKLEIAQGFRVLQGFKQFNILDQNQKGPNFNRIPAMERILISLLSFYSPKKKKTVTPLLSRSCTSSDRTNTHSSASPLHSPIHILKILHQNRWPYTNPSRNIDTLVGTQQISSRQKKNKEISQLEEAFDSVVTVENMLKAFENTEPCFDERELGLALMKNPEKALSFATRALKVLDSGDDKPIFLAVMTLQLMGSVICSLKRFNDSSGCFNRTSMMLGRLEEEGTVNFEDIRPVLHTVLLELANVKTASGRREEAIYNLRSV</sequence>
<dbReference type="PANTHER" id="PTHR47459">
    <property type="entry name" value="KINESIN LIGHT CHAIN-RELATED"/>
    <property type="match status" value="1"/>
</dbReference>
<comment type="caution">
    <text evidence="1">The sequence shown here is derived from an EMBL/GenBank/DDBJ whole genome shotgun (WGS) entry which is preliminary data.</text>
</comment>
<protein>
    <submittedName>
        <fullName evidence="1">Uncharacterized protein</fullName>
    </submittedName>
</protein>
<proteinExistence type="predicted"/>
<keyword evidence="2" id="KW-1185">Reference proteome</keyword>
<evidence type="ECO:0000313" key="2">
    <source>
        <dbReference type="Proteomes" id="UP000657918"/>
    </source>
</evidence>
<evidence type="ECO:0000313" key="1">
    <source>
        <dbReference type="EMBL" id="KAF9686856.1"/>
    </source>
</evidence>
<organism evidence="1 2">
    <name type="scientific">Salix dunnii</name>
    <dbReference type="NCBI Taxonomy" id="1413687"/>
    <lineage>
        <taxon>Eukaryota</taxon>
        <taxon>Viridiplantae</taxon>
        <taxon>Streptophyta</taxon>
        <taxon>Embryophyta</taxon>
        <taxon>Tracheophyta</taxon>
        <taxon>Spermatophyta</taxon>
        <taxon>Magnoliopsida</taxon>
        <taxon>eudicotyledons</taxon>
        <taxon>Gunneridae</taxon>
        <taxon>Pentapetalae</taxon>
        <taxon>rosids</taxon>
        <taxon>fabids</taxon>
        <taxon>Malpighiales</taxon>
        <taxon>Salicaceae</taxon>
        <taxon>Saliceae</taxon>
        <taxon>Salix</taxon>
    </lineage>
</organism>
<dbReference type="EMBL" id="JADGMS010000002">
    <property type="protein sequence ID" value="KAF9686856.1"/>
    <property type="molecule type" value="Genomic_DNA"/>
</dbReference>
<dbReference type="AlphaFoldDB" id="A0A835N5T0"/>
<reference evidence="1 2" key="1">
    <citation type="submission" date="2020-10" db="EMBL/GenBank/DDBJ databases">
        <title>Plant Genome Project.</title>
        <authorList>
            <person name="Zhang R.-G."/>
        </authorList>
    </citation>
    <scope>NUCLEOTIDE SEQUENCE [LARGE SCALE GENOMIC DNA]</scope>
    <source>
        <strain evidence="1">FAFU-HL-1</strain>
        <tissue evidence="1">Leaf</tissue>
    </source>
</reference>
<dbReference type="PANTHER" id="PTHR47459:SF1">
    <property type="entry name" value="KINESIN LIGHT CHAIN-RELATED"/>
    <property type="match status" value="1"/>
</dbReference>
<dbReference type="OrthoDB" id="1744171at2759"/>